<dbReference type="OrthoDB" id="296793at2759"/>
<keyword evidence="2" id="KW-1185">Reference proteome</keyword>
<protein>
    <submittedName>
        <fullName evidence="1">Uncharacterized protein</fullName>
    </submittedName>
</protein>
<gene>
    <name evidence="1" type="ORF">EVAR_98771_1</name>
</gene>
<evidence type="ECO:0000313" key="1">
    <source>
        <dbReference type="EMBL" id="GBP79269.1"/>
    </source>
</evidence>
<evidence type="ECO:0000313" key="2">
    <source>
        <dbReference type="Proteomes" id="UP000299102"/>
    </source>
</evidence>
<proteinExistence type="predicted"/>
<dbReference type="AlphaFoldDB" id="A0A4C1YX85"/>
<dbReference type="Proteomes" id="UP000299102">
    <property type="component" value="Unassembled WGS sequence"/>
</dbReference>
<dbReference type="EMBL" id="BGZK01001407">
    <property type="protein sequence ID" value="GBP79269.1"/>
    <property type="molecule type" value="Genomic_DNA"/>
</dbReference>
<sequence length="331" mass="37371">MPQRKLLLHLILRNSQFGDSPFRRRLVQVSGRANRDRLVATLCLLLFFTPADIYSARKTSLSRANPRFLASIRPRMGELLLITIAYGFDPGAVLDLDADESSQRNAYINTDTQSTFELFYYKTISLRLSISAPIPLATTALNRGIAIKKASRGPFNCEVVGEGPLRPHLAAPLLRYLSSPVTMPHTAFESPPENLHHFAAPINRTEFLCFDQNMRYPILSQKTGNALVTFLDMRVSMGRNDQLLSDDSCATKNGKRHFQFKKSLDFCKARVEHYLNVPLMKRAIVQVHLECGACSEECGRSERARRAFVFSKFPDSQSELGDNSNHADRLY</sequence>
<name>A0A4C1YX85_EUMVA</name>
<reference evidence="1 2" key="1">
    <citation type="journal article" date="2019" name="Commun. Biol.">
        <title>The bagworm genome reveals a unique fibroin gene that provides high tensile strength.</title>
        <authorList>
            <person name="Kono N."/>
            <person name="Nakamura H."/>
            <person name="Ohtoshi R."/>
            <person name="Tomita M."/>
            <person name="Numata K."/>
            <person name="Arakawa K."/>
        </authorList>
    </citation>
    <scope>NUCLEOTIDE SEQUENCE [LARGE SCALE GENOMIC DNA]</scope>
</reference>
<comment type="caution">
    <text evidence="1">The sequence shown here is derived from an EMBL/GenBank/DDBJ whole genome shotgun (WGS) entry which is preliminary data.</text>
</comment>
<accession>A0A4C1YX85</accession>
<organism evidence="1 2">
    <name type="scientific">Eumeta variegata</name>
    <name type="common">Bagworm moth</name>
    <name type="synonym">Eumeta japonica</name>
    <dbReference type="NCBI Taxonomy" id="151549"/>
    <lineage>
        <taxon>Eukaryota</taxon>
        <taxon>Metazoa</taxon>
        <taxon>Ecdysozoa</taxon>
        <taxon>Arthropoda</taxon>
        <taxon>Hexapoda</taxon>
        <taxon>Insecta</taxon>
        <taxon>Pterygota</taxon>
        <taxon>Neoptera</taxon>
        <taxon>Endopterygota</taxon>
        <taxon>Lepidoptera</taxon>
        <taxon>Glossata</taxon>
        <taxon>Ditrysia</taxon>
        <taxon>Tineoidea</taxon>
        <taxon>Psychidae</taxon>
        <taxon>Oiketicinae</taxon>
        <taxon>Eumeta</taxon>
    </lineage>
</organism>